<dbReference type="Proteomes" id="UP000284562">
    <property type="component" value="Unassembled WGS sequence"/>
</dbReference>
<accession>A0AA93BM57</accession>
<dbReference type="EMBL" id="QRNN01000021">
    <property type="protein sequence ID" value="RHK48646.1"/>
    <property type="molecule type" value="Genomic_DNA"/>
</dbReference>
<dbReference type="Pfam" id="PF19555">
    <property type="entry name" value="DUF6078"/>
    <property type="match status" value="1"/>
</dbReference>
<dbReference type="AlphaFoldDB" id="A0AA93BM57"/>
<protein>
    <submittedName>
        <fullName evidence="1">Uncharacterized protein</fullName>
    </submittedName>
</protein>
<organism evidence="1 2">
    <name type="scientific">Segatella copri</name>
    <dbReference type="NCBI Taxonomy" id="165179"/>
    <lineage>
        <taxon>Bacteria</taxon>
        <taxon>Pseudomonadati</taxon>
        <taxon>Bacteroidota</taxon>
        <taxon>Bacteroidia</taxon>
        <taxon>Bacteroidales</taxon>
        <taxon>Prevotellaceae</taxon>
        <taxon>Segatella</taxon>
    </lineage>
</organism>
<evidence type="ECO:0000313" key="1">
    <source>
        <dbReference type="EMBL" id="RHK48646.1"/>
    </source>
</evidence>
<proteinExistence type="predicted"/>
<dbReference type="InterPro" id="IPR045724">
    <property type="entry name" value="DUF6078"/>
</dbReference>
<name>A0AA93BM57_9BACT</name>
<reference evidence="1 2" key="1">
    <citation type="submission" date="2018-08" db="EMBL/GenBank/DDBJ databases">
        <title>A genome reference for cultivated species of the human gut microbiota.</title>
        <authorList>
            <person name="Zou Y."/>
            <person name="Xue W."/>
            <person name="Luo G."/>
        </authorList>
    </citation>
    <scope>NUCLEOTIDE SEQUENCE [LARGE SCALE GENOMIC DNA]</scope>
    <source>
        <strain evidence="1 2">AF43-2</strain>
    </source>
</reference>
<gene>
    <name evidence="1" type="ORF">DW064_06960</name>
</gene>
<evidence type="ECO:0000313" key="2">
    <source>
        <dbReference type="Proteomes" id="UP000284562"/>
    </source>
</evidence>
<comment type="caution">
    <text evidence="1">The sequence shown here is derived from an EMBL/GenBank/DDBJ whole genome shotgun (WGS) entry which is preliminary data.</text>
</comment>
<sequence>MEKKACGFEHFFVFLQPTGKIPADSTKKLTTPVKPLYTHLTQKPMTQADLVRLYFNKESAYNSWDYCFNQQCPLAQECAHYLSVTYKKPEQTKGYAIYPDAYHDNKCEHFLQLQMMKMAYGFMNILEELKRKDEASFRVHMTSYFGSKTSYYRYKLGQTGLVPEQQQYVLKWCQQHGYTNMRFDRYAEEVNY</sequence>